<name>A0A1Q5Q1Y0_9ACTO</name>
<dbReference type="InterPro" id="IPR001647">
    <property type="entry name" value="HTH_TetR"/>
</dbReference>
<dbReference type="InterPro" id="IPR009057">
    <property type="entry name" value="Homeodomain-like_sf"/>
</dbReference>
<reference evidence="7" key="1">
    <citation type="submission" date="2016-12" db="EMBL/GenBank/DDBJ databases">
        <authorList>
            <person name="Meng X."/>
        </authorList>
    </citation>
    <scope>NUCLEOTIDE SEQUENCE [LARGE SCALE GENOMIC DNA]</scope>
    <source>
        <strain evidence="7">DSM 19116</strain>
    </source>
</reference>
<dbReference type="GO" id="GO:0003700">
    <property type="term" value="F:DNA-binding transcription factor activity"/>
    <property type="evidence" value="ECO:0007669"/>
    <property type="project" value="TreeGrafter"/>
</dbReference>
<evidence type="ECO:0000256" key="4">
    <source>
        <dbReference type="PROSITE-ProRule" id="PRU00335"/>
    </source>
</evidence>
<dbReference type="Gene3D" id="1.10.357.10">
    <property type="entry name" value="Tetracycline Repressor, domain 2"/>
    <property type="match status" value="1"/>
</dbReference>
<keyword evidence="3" id="KW-0804">Transcription</keyword>
<keyword evidence="7" id="KW-1185">Reference proteome</keyword>
<feature type="domain" description="HTH tetR-type" evidence="5">
    <location>
        <begin position="3"/>
        <end position="63"/>
    </location>
</feature>
<evidence type="ECO:0000256" key="2">
    <source>
        <dbReference type="ARBA" id="ARBA00023125"/>
    </source>
</evidence>
<keyword evidence="1" id="KW-0805">Transcription regulation</keyword>
<dbReference type="AlphaFoldDB" id="A0A1Q5Q1Y0"/>
<evidence type="ECO:0000313" key="7">
    <source>
        <dbReference type="Proteomes" id="UP000185628"/>
    </source>
</evidence>
<dbReference type="EMBL" id="MQVR01000045">
    <property type="protein sequence ID" value="OKL53682.1"/>
    <property type="molecule type" value="Genomic_DNA"/>
</dbReference>
<dbReference type="Pfam" id="PF02909">
    <property type="entry name" value="TetR_C_1"/>
    <property type="match status" value="1"/>
</dbReference>
<dbReference type="InterPro" id="IPR050109">
    <property type="entry name" value="HTH-type_TetR-like_transc_reg"/>
</dbReference>
<evidence type="ECO:0000256" key="1">
    <source>
        <dbReference type="ARBA" id="ARBA00023015"/>
    </source>
</evidence>
<dbReference type="OrthoDB" id="329481at2"/>
<dbReference type="GO" id="GO:0045892">
    <property type="term" value="P:negative regulation of DNA-templated transcription"/>
    <property type="evidence" value="ECO:0007669"/>
    <property type="project" value="InterPro"/>
</dbReference>
<evidence type="ECO:0000259" key="5">
    <source>
        <dbReference type="PROSITE" id="PS50977"/>
    </source>
</evidence>
<dbReference type="Proteomes" id="UP000185628">
    <property type="component" value="Unassembled WGS sequence"/>
</dbReference>
<dbReference type="PRINTS" id="PR00455">
    <property type="entry name" value="HTHTETR"/>
</dbReference>
<dbReference type="InterPro" id="IPR004111">
    <property type="entry name" value="Repressor_TetR_C"/>
</dbReference>
<proteinExistence type="predicted"/>
<protein>
    <submittedName>
        <fullName evidence="6">TetR family transcriptional regulator</fullName>
    </submittedName>
</protein>
<dbReference type="Pfam" id="PF00440">
    <property type="entry name" value="TetR_N"/>
    <property type="match status" value="1"/>
</dbReference>
<dbReference type="InterPro" id="IPR036271">
    <property type="entry name" value="Tet_transcr_reg_TetR-rel_C_sf"/>
</dbReference>
<dbReference type="SUPFAM" id="SSF46689">
    <property type="entry name" value="Homeodomain-like"/>
    <property type="match status" value="1"/>
</dbReference>
<dbReference type="PROSITE" id="PS50977">
    <property type="entry name" value="HTH_TETR_2"/>
    <property type="match status" value="1"/>
</dbReference>
<evidence type="ECO:0000256" key="3">
    <source>
        <dbReference type="ARBA" id="ARBA00023163"/>
    </source>
</evidence>
<comment type="caution">
    <text evidence="6">The sequence shown here is derived from an EMBL/GenBank/DDBJ whole genome shotgun (WGS) entry which is preliminary data.</text>
</comment>
<dbReference type="PANTHER" id="PTHR30055:SF234">
    <property type="entry name" value="HTH-TYPE TRANSCRIPTIONAL REGULATOR BETI"/>
    <property type="match status" value="1"/>
</dbReference>
<dbReference type="RefSeq" id="WP_073716847.1">
    <property type="nucleotide sequence ID" value="NZ_MQVR01000045.1"/>
</dbReference>
<dbReference type="GO" id="GO:0000976">
    <property type="term" value="F:transcription cis-regulatory region binding"/>
    <property type="evidence" value="ECO:0007669"/>
    <property type="project" value="TreeGrafter"/>
</dbReference>
<sequence length="200" mass="21447">MTKINRERIVDTALEIIATDGESGLSMRPLAARLGVTPMALYRYFPDRDALLLALVERVSEEIRLPEPAVAPRERAVALALCLHDFLVGHPWMIRLISTGRLTSPAGLRFPEGFLGCARDAGLDDATAFVFYRTMFASVLGQAPITSTRTQTGVLVTLSPRASAEATPAVAALAPRWPELDALATPAAVFGAVADLLAVH</sequence>
<organism evidence="6 7">
    <name type="scientific">Bowdeniella nasicola</name>
    <dbReference type="NCBI Taxonomy" id="208480"/>
    <lineage>
        <taxon>Bacteria</taxon>
        <taxon>Bacillati</taxon>
        <taxon>Actinomycetota</taxon>
        <taxon>Actinomycetes</taxon>
        <taxon>Actinomycetales</taxon>
        <taxon>Actinomycetaceae</taxon>
        <taxon>Bowdeniella</taxon>
    </lineage>
</organism>
<dbReference type="SUPFAM" id="SSF48498">
    <property type="entry name" value="Tetracyclin repressor-like, C-terminal domain"/>
    <property type="match status" value="1"/>
</dbReference>
<feature type="DNA-binding region" description="H-T-H motif" evidence="4">
    <location>
        <begin position="26"/>
        <end position="45"/>
    </location>
</feature>
<gene>
    <name evidence="6" type="ORF">BSZ39_08085</name>
</gene>
<accession>A0A1Q5Q1Y0</accession>
<dbReference type="PANTHER" id="PTHR30055">
    <property type="entry name" value="HTH-TYPE TRANSCRIPTIONAL REGULATOR RUTR"/>
    <property type="match status" value="1"/>
</dbReference>
<keyword evidence="2 4" id="KW-0238">DNA-binding</keyword>
<evidence type="ECO:0000313" key="6">
    <source>
        <dbReference type="EMBL" id="OKL53682.1"/>
    </source>
</evidence>